<dbReference type="EMBL" id="WHWC01000015">
    <property type="protein sequence ID" value="KAG8369214.1"/>
    <property type="molecule type" value="Genomic_DNA"/>
</dbReference>
<feature type="compositionally biased region" description="Polar residues" evidence="1">
    <location>
        <begin position="22"/>
        <end position="47"/>
    </location>
</feature>
<keyword evidence="3" id="KW-1185">Reference proteome</keyword>
<organism evidence="2 3">
    <name type="scientific">Buddleja alternifolia</name>
    <dbReference type="NCBI Taxonomy" id="168488"/>
    <lineage>
        <taxon>Eukaryota</taxon>
        <taxon>Viridiplantae</taxon>
        <taxon>Streptophyta</taxon>
        <taxon>Embryophyta</taxon>
        <taxon>Tracheophyta</taxon>
        <taxon>Spermatophyta</taxon>
        <taxon>Magnoliopsida</taxon>
        <taxon>eudicotyledons</taxon>
        <taxon>Gunneridae</taxon>
        <taxon>Pentapetalae</taxon>
        <taxon>asterids</taxon>
        <taxon>lamiids</taxon>
        <taxon>Lamiales</taxon>
        <taxon>Scrophulariaceae</taxon>
        <taxon>Buddlejeae</taxon>
        <taxon>Buddleja</taxon>
    </lineage>
</organism>
<comment type="caution">
    <text evidence="2">The sequence shown here is derived from an EMBL/GenBank/DDBJ whole genome shotgun (WGS) entry which is preliminary data.</text>
</comment>
<sequence length="118" mass="13368">MEEREKSLSDDNNRPLFDENDTPCSQSHETTNAILPTRNTPLPVSSQPVFRSGTYVVQVPKDQIYRVPPPENALMLAEHQENQHNRSSCCFCCSSSLFVLFRSNKSGEKKSCNDSRMS</sequence>
<accession>A0AAV6WMZ3</accession>
<feature type="region of interest" description="Disordered" evidence="1">
    <location>
        <begin position="1"/>
        <end position="47"/>
    </location>
</feature>
<evidence type="ECO:0000313" key="3">
    <source>
        <dbReference type="Proteomes" id="UP000826271"/>
    </source>
</evidence>
<proteinExistence type="predicted"/>
<evidence type="ECO:0000256" key="1">
    <source>
        <dbReference type="SAM" id="MobiDB-lite"/>
    </source>
</evidence>
<reference evidence="2" key="1">
    <citation type="submission" date="2019-10" db="EMBL/GenBank/DDBJ databases">
        <authorList>
            <person name="Zhang R."/>
            <person name="Pan Y."/>
            <person name="Wang J."/>
            <person name="Ma R."/>
            <person name="Yu S."/>
        </authorList>
    </citation>
    <scope>NUCLEOTIDE SEQUENCE</scope>
    <source>
        <strain evidence="2">LA-IB0</strain>
        <tissue evidence="2">Leaf</tissue>
    </source>
</reference>
<name>A0AAV6WMZ3_9LAMI</name>
<dbReference type="AlphaFoldDB" id="A0AAV6WMZ3"/>
<feature type="compositionally biased region" description="Basic and acidic residues" evidence="1">
    <location>
        <begin position="1"/>
        <end position="17"/>
    </location>
</feature>
<protein>
    <submittedName>
        <fullName evidence="2">Uncharacterized protein</fullName>
    </submittedName>
</protein>
<gene>
    <name evidence="2" type="ORF">BUALT_Bualt15G0127900</name>
</gene>
<dbReference type="Proteomes" id="UP000826271">
    <property type="component" value="Unassembled WGS sequence"/>
</dbReference>
<evidence type="ECO:0000313" key="2">
    <source>
        <dbReference type="EMBL" id="KAG8369214.1"/>
    </source>
</evidence>